<evidence type="ECO:0000313" key="1">
    <source>
        <dbReference type="EMBL" id="OMO55259.1"/>
    </source>
</evidence>
<dbReference type="AlphaFoldDB" id="A0A1R3GAY5"/>
<gene>
    <name evidence="1" type="ORF">CCACVL1_27332</name>
</gene>
<reference evidence="1 2" key="1">
    <citation type="submission" date="2013-09" db="EMBL/GenBank/DDBJ databases">
        <title>Corchorus capsularis genome sequencing.</title>
        <authorList>
            <person name="Alam M."/>
            <person name="Haque M.S."/>
            <person name="Islam M.S."/>
            <person name="Emdad E.M."/>
            <person name="Islam M.M."/>
            <person name="Ahmed B."/>
            <person name="Halim A."/>
            <person name="Hossen Q.M.M."/>
            <person name="Hossain M.Z."/>
            <person name="Ahmed R."/>
            <person name="Khan M.M."/>
            <person name="Islam R."/>
            <person name="Rashid M.M."/>
            <person name="Khan S.A."/>
            <person name="Rahman M.S."/>
            <person name="Alam M."/>
        </authorList>
    </citation>
    <scope>NUCLEOTIDE SEQUENCE [LARGE SCALE GENOMIC DNA]</scope>
    <source>
        <strain evidence="2">cv. CVL-1</strain>
        <tissue evidence="1">Whole seedling</tissue>
    </source>
</reference>
<accession>A0A1R3GAY5</accession>
<protein>
    <submittedName>
        <fullName evidence="1">Uncharacterized protein</fullName>
    </submittedName>
</protein>
<dbReference type="EMBL" id="AWWV01014731">
    <property type="protein sequence ID" value="OMO55259.1"/>
    <property type="molecule type" value="Genomic_DNA"/>
</dbReference>
<proteinExistence type="predicted"/>
<name>A0A1R3GAY5_COCAP</name>
<dbReference type="Gramene" id="OMO55259">
    <property type="protein sequence ID" value="OMO55259"/>
    <property type="gene ID" value="CCACVL1_27332"/>
</dbReference>
<comment type="caution">
    <text evidence="1">The sequence shown here is derived from an EMBL/GenBank/DDBJ whole genome shotgun (WGS) entry which is preliminary data.</text>
</comment>
<organism evidence="1 2">
    <name type="scientific">Corchorus capsularis</name>
    <name type="common">Jute</name>
    <dbReference type="NCBI Taxonomy" id="210143"/>
    <lineage>
        <taxon>Eukaryota</taxon>
        <taxon>Viridiplantae</taxon>
        <taxon>Streptophyta</taxon>
        <taxon>Embryophyta</taxon>
        <taxon>Tracheophyta</taxon>
        <taxon>Spermatophyta</taxon>
        <taxon>Magnoliopsida</taxon>
        <taxon>eudicotyledons</taxon>
        <taxon>Gunneridae</taxon>
        <taxon>Pentapetalae</taxon>
        <taxon>rosids</taxon>
        <taxon>malvids</taxon>
        <taxon>Malvales</taxon>
        <taxon>Malvaceae</taxon>
        <taxon>Grewioideae</taxon>
        <taxon>Apeibeae</taxon>
        <taxon>Corchorus</taxon>
    </lineage>
</organism>
<sequence>MASEETLAAACSFIENRTIVSELQTFTVGPQTF</sequence>
<keyword evidence="2" id="KW-1185">Reference proteome</keyword>
<evidence type="ECO:0000313" key="2">
    <source>
        <dbReference type="Proteomes" id="UP000188268"/>
    </source>
</evidence>
<dbReference type="Proteomes" id="UP000188268">
    <property type="component" value="Unassembled WGS sequence"/>
</dbReference>